<feature type="domain" description="HTH cro/C1-type" evidence="3">
    <location>
        <begin position="13"/>
        <end position="67"/>
    </location>
</feature>
<dbReference type="CDD" id="cd00093">
    <property type="entry name" value="HTH_XRE"/>
    <property type="match status" value="1"/>
</dbReference>
<dbReference type="SUPFAM" id="SSF47413">
    <property type="entry name" value="lambda repressor-like DNA-binding domains"/>
    <property type="match status" value="1"/>
</dbReference>
<keyword evidence="5" id="KW-1185">Reference proteome</keyword>
<dbReference type="Gene3D" id="1.10.260.40">
    <property type="entry name" value="lambda repressor-like DNA-binding domains"/>
    <property type="match status" value="1"/>
</dbReference>
<dbReference type="InterPro" id="IPR050807">
    <property type="entry name" value="TransReg_Diox_bact_type"/>
</dbReference>
<reference evidence="4 5" key="1">
    <citation type="submission" date="2023-05" db="EMBL/GenBank/DDBJ databases">
        <title>Sedimentitalea sp. nov. JM2-8.</title>
        <authorList>
            <person name="Huang J."/>
        </authorList>
    </citation>
    <scope>NUCLEOTIDE SEQUENCE [LARGE SCALE GENOMIC DNA]</scope>
    <source>
        <strain evidence="4 5">JM2-8</strain>
    </source>
</reference>
<keyword evidence="1" id="KW-0238">DNA-binding</keyword>
<dbReference type="SMART" id="SM00530">
    <property type="entry name" value="HTH_XRE"/>
    <property type="match status" value="1"/>
</dbReference>
<proteinExistence type="predicted"/>
<evidence type="ECO:0000256" key="1">
    <source>
        <dbReference type="ARBA" id="ARBA00023125"/>
    </source>
</evidence>
<protein>
    <submittedName>
        <fullName evidence="4">Helix-turn-helix domain-containing protein</fullName>
    </submittedName>
</protein>
<organism evidence="4 5">
    <name type="scientific">Sedimentitalea xiamensis</name>
    <dbReference type="NCBI Taxonomy" id="3050037"/>
    <lineage>
        <taxon>Bacteria</taxon>
        <taxon>Pseudomonadati</taxon>
        <taxon>Pseudomonadota</taxon>
        <taxon>Alphaproteobacteria</taxon>
        <taxon>Rhodobacterales</taxon>
        <taxon>Paracoccaceae</taxon>
        <taxon>Sedimentitalea</taxon>
    </lineage>
</organism>
<gene>
    <name evidence="4" type="ORF">QO034_20690</name>
</gene>
<dbReference type="PANTHER" id="PTHR46797">
    <property type="entry name" value="HTH-TYPE TRANSCRIPTIONAL REGULATOR"/>
    <property type="match status" value="1"/>
</dbReference>
<dbReference type="InterPro" id="IPR010982">
    <property type="entry name" value="Lambda_DNA-bd_dom_sf"/>
</dbReference>
<accession>A0ABT7FK29</accession>
<evidence type="ECO:0000256" key="2">
    <source>
        <dbReference type="SAM" id="MobiDB-lite"/>
    </source>
</evidence>
<name>A0ABT7FK29_9RHOB</name>
<dbReference type="PANTHER" id="PTHR46797:SF1">
    <property type="entry name" value="METHYLPHOSPHONATE SYNTHASE"/>
    <property type="match status" value="1"/>
</dbReference>
<dbReference type="RefSeq" id="WP_284487423.1">
    <property type="nucleotide sequence ID" value="NZ_JASNJE010000039.1"/>
</dbReference>
<dbReference type="EMBL" id="JASNJE010000039">
    <property type="protein sequence ID" value="MDK3075497.1"/>
    <property type="molecule type" value="Genomic_DNA"/>
</dbReference>
<evidence type="ECO:0000313" key="4">
    <source>
        <dbReference type="EMBL" id="MDK3075497.1"/>
    </source>
</evidence>
<dbReference type="PROSITE" id="PS50943">
    <property type="entry name" value="HTH_CROC1"/>
    <property type="match status" value="1"/>
</dbReference>
<evidence type="ECO:0000259" key="3">
    <source>
        <dbReference type="PROSITE" id="PS50943"/>
    </source>
</evidence>
<sequence length="197" mass="21646">MTSYESEKLAATLKAAREKKGLSQRALSSRAGVPQSHISKIESGAVNLTVSSLTAIANALDLELALVPRKAAPAVRTITRSVNDVPKATPETRKEIARLAKQVDHLRSLEIDTPAVETLQRHFRELRQFENLIRNTDALRSIRETLKAVDDAGGVSALREATNQMSSFRNALAHGLTEENRTRLPRPAYRLDGGDDE</sequence>
<evidence type="ECO:0000313" key="5">
    <source>
        <dbReference type="Proteomes" id="UP001227126"/>
    </source>
</evidence>
<dbReference type="Proteomes" id="UP001227126">
    <property type="component" value="Unassembled WGS sequence"/>
</dbReference>
<feature type="region of interest" description="Disordered" evidence="2">
    <location>
        <begin position="176"/>
        <end position="197"/>
    </location>
</feature>
<comment type="caution">
    <text evidence="4">The sequence shown here is derived from an EMBL/GenBank/DDBJ whole genome shotgun (WGS) entry which is preliminary data.</text>
</comment>
<dbReference type="Pfam" id="PF01381">
    <property type="entry name" value="HTH_3"/>
    <property type="match status" value="1"/>
</dbReference>
<dbReference type="InterPro" id="IPR001387">
    <property type="entry name" value="Cro/C1-type_HTH"/>
</dbReference>